<dbReference type="EMBL" id="OW240915">
    <property type="protein sequence ID" value="CAH2285072.1"/>
    <property type="molecule type" value="Genomic_DNA"/>
</dbReference>
<feature type="coiled-coil region" evidence="1">
    <location>
        <begin position="330"/>
        <end position="378"/>
    </location>
</feature>
<proteinExistence type="predicted"/>
<dbReference type="PANTHER" id="PTHR35088">
    <property type="entry name" value="COILED-COIL DOMAIN-CONTAINING PROTEIN 178"/>
    <property type="match status" value="1"/>
</dbReference>
<reference evidence="2" key="1">
    <citation type="submission" date="2022-03" db="EMBL/GenBank/DDBJ databases">
        <authorList>
            <person name="Alioto T."/>
            <person name="Alioto T."/>
            <person name="Gomez Garrido J."/>
        </authorList>
    </citation>
    <scope>NUCLEOTIDE SEQUENCE</scope>
</reference>
<evidence type="ECO:0000313" key="2">
    <source>
        <dbReference type="EMBL" id="CAH2285072.1"/>
    </source>
</evidence>
<protein>
    <recommendedName>
        <fullName evidence="4">Coiled-coil domain-containing protein 178</fullName>
    </recommendedName>
</protein>
<keyword evidence="1" id="KW-0175">Coiled coil</keyword>
<organism evidence="2 3">
    <name type="scientific">Pelobates cultripes</name>
    <name type="common">Western spadefoot toad</name>
    <dbReference type="NCBI Taxonomy" id="61616"/>
    <lineage>
        <taxon>Eukaryota</taxon>
        <taxon>Metazoa</taxon>
        <taxon>Chordata</taxon>
        <taxon>Craniata</taxon>
        <taxon>Vertebrata</taxon>
        <taxon>Euteleostomi</taxon>
        <taxon>Amphibia</taxon>
        <taxon>Batrachia</taxon>
        <taxon>Anura</taxon>
        <taxon>Pelobatoidea</taxon>
        <taxon>Pelobatidae</taxon>
        <taxon>Pelobates</taxon>
    </lineage>
</organism>
<name>A0AAD1S2K8_PELCU</name>
<sequence length="786" mass="90720">MTDVQIFLSPYKRDTSHLYDKTGNMVLGRSARRRSCEMVNTTLPCVNKALYHIQQLEGNIKRLLVQNEDISQKDSVPRVSNVNVENQISDTKMESPNLHIKGTGLIDAGLILPDAAFKRDTKAIISEVVELIWRLETDRQEAEEAVKLEKARKQALIAKVDGLSLWKLCQLPEAVQREYESVTQDISELQWHITCKKQDLERALSKACKTETENAKIQEEIDFIKKHSPLLEEKLNHECDVMAKIKQAQEEASALLTEAELTCKASELKFEEGVAAANQERMIMATQLGQMKTTLQSCKDNLCRAQTVFAEDNALILNIEKQIIDGKKLCTELQNEKRQAKETEDSWNRQVNDMKYELDDQEMKMKNLTIEYSTLLKETEITKYDFESQLSHLENHFHNKLHELRDLEYNNKSMSLENEDHIAKISKCSKAKVKHVADIHRMQKNIIENEAETLKVTKELPQMYSKHAATKTKLDELKEQSRKEESLMKNLSDNLRKQITDEARTSQLTQVRIHAIANEMQQKEKEHKKTKDELAQVVEEIEKPVRVLEKKVKKLKLEHNKKSQVLKSMQEIKENCDEKFKVTSLQLGQRKNTLKQQLSDAQEQFSQVSAQLKHTAERTDQFLKDIRDLEQYGIIIGNGIKSTENAITVLQDDYNMLKLKLKDINDIDRNLQNEIDKCTDRRQIEIDDYQTQMRNRQKLEGKSRKVMWGTCIRCGMLPTPGRVKRAIPHLGPSFTAVCPLFPIPFGFVEVIRVSASLDNPSFYEDARTHYAHKSLLDGSVLYIMQT</sequence>
<feature type="coiled-coil region" evidence="1">
    <location>
        <begin position="474"/>
        <end position="611"/>
    </location>
</feature>
<gene>
    <name evidence="2" type="ORF">PECUL_23A027574</name>
</gene>
<feature type="coiled-coil region" evidence="1">
    <location>
        <begin position="132"/>
        <end position="159"/>
    </location>
</feature>
<evidence type="ECO:0008006" key="4">
    <source>
        <dbReference type="Google" id="ProtNLM"/>
    </source>
</evidence>
<accession>A0AAD1S2K8</accession>
<dbReference type="AlphaFoldDB" id="A0AAD1S2K8"/>
<dbReference type="PANTHER" id="PTHR35088:SF1">
    <property type="entry name" value="COILED-COIL DOMAIN-CONTAINING PROTEIN 178"/>
    <property type="match status" value="1"/>
</dbReference>
<keyword evidence="3" id="KW-1185">Reference proteome</keyword>
<evidence type="ECO:0000256" key="1">
    <source>
        <dbReference type="SAM" id="Coils"/>
    </source>
</evidence>
<evidence type="ECO:0000313" key="3">
    <source>
        <dbReference type="Proteomes" id="UP001295444"/>
    </source>
</evidence>
<dbReference type="InterPro" id="IPR038826">
    <property type="entry name" value="CCDC178"/>
</dbReference>
<dbReference type="Proteomes" id="UP001295444">
    <property type="component" value="Chromosome 04"/>
</dbReference>